<reference evidence="5" key="1">
    <citation type="submission" date="2020-01" db="EMBL/GenBank/DDBJ databases">
        <authorList>
            <consortium name="DOE Joint Genome Institute"/>
            <person name="Haridas S."/>
            <person name="Albert R."/>
            <person name="Binder M."/>
            <person name="Bloem J."/>
            <person name="Labutti K."/>
            <person name="Salamov A."/>
            <person name="Andreopoulos B."/>
            <person name="Baker S.E."/>
            <person name="Barry K."/>
            <person name="Bills G."/>
            <person name="Bluhm B.H."/>
            <person name="Cannon C."/>
            <person name="Castanera R."/>
            <person name="Culley D.E."/>
            <person name="Daum C."/>
            <person name="Ezra D."/>
            <person name="Gonzalez J.B."/>
            <person name="Henrissat B."/>
            <person name="Kuo A."/>
            <person name="Liang C."/>
            <person name="Lipzen A."/>
            <person name="Lutzoni F."/>
            <person name="Magnuson J."/>
            <person name="Mondo S."/>
            <person name="Nolan M."/>
            <person name="Ohm R."/>
            <person name="Pangilinan J."/>
            <person name="Park H.-J."/>
            <person name="Ramirez L."/>
            <person name="Alfaro M."/>
            <person name="Sun H."/>
            <person name="Tritt A."/>
            <person name="Yoshinaga Y."/>
            <person name="Zwiers L.-H."/>
            <person name="Turgeon B.G."/>
            <person name="Goodwin S.B."/>
            <person name="Spatafora J.W."/>
            <person name="Crous P.W."/>
            <person name="Grigoriev I.V."/>
        </authorList>
    </citation>
    <scope>NUCLEOTIDE SEQUENCE</scope>
    <source>
        <strain evidence="5">CBS 342.82</strain>
    </source>
</reference>
<reference evidence="5" key="2">
    <citation type="submission" date="2020-04" db="EMBL/GenBank/DDBJ databases">
        <authorList>
            <consortium name="NCBI Genome Project"/>
        </authorList>
    </citation>
    <scope>NUCLEOTIDE SEQUENCE</scope>
    <source>
        <strain evidence="5">CBS 342.82</strain>
    </source>
</reference>
<keyword evidence="3" id="KW-0687">Ribonucleoprotein</keyword>
<keyword evidence="2 5" id="KW-0689">Ribosomal protein</keyword>
<evidence type="ECO:0000256" key="1">
    <source>
        <dbReference type="ARBA" id="ARBA00009083"/>
    </source>
</evidence>
<dbReference type="PANTHER" id="PTHR19836">
    <property type="entry name" value="30S RIBOSOMAL PROTEIN S14"/>
    <property type="match status" value="1"/>
</dbReference>
<name>A0A6J3LU07_9PEZI</name>
<dbReference type="FunFam" id="1.10.287.1480:FF:000001">
    <property type="entry name" value="30S ribosomal protein S14"/>
    <property type="match status" value="1"/>
</dbReference>
<dbReference type="GO" id="GO:0005763">
    <property type="term" value="C:mitochondrial small ribosomal subunit"/>
    <property type="evidence" value="ECO:0007669"/>
    <property type="project" value="TreeGrafter"/>
</dbReference>
<dbReference type="SUPFAM" id="SSF57716">
    <property type="entry name" value="Glucocorticoid receptor-like (DNA-binding domain)"/>
    <property type="match status" value="1"/>
</dbReference>
<dbReference type="Gene3D" id="1.10.287.1480">
    <property type="match status" value="1"/>
</dbReference>
<dbReference type="AlphaFoldDB" id="A0A6J3LU07"/>
<dbReference type="GO" id="GO:0003735">
    <property type="term" value="F:structural constituent of ribosome"/>
    <property type="evidence" value="ECO:0007669"/>
    <property type="project" value="InterPro"/>
</dbReference>
<evidence type="ECO:0000313" key="5">
    <source>
        <dbReference type="RefSeq" id="XP_033456307.1"/>
    </source>
</evidence>
<reference evidence="5" key="3">
    <citation type="submission" date="2025-08" db="UniProtKB">
        <authorList>
            <consortium name="RefSeq"/>
        </authorList>
    </citation>
    <scope>IDENTIFICATION</scope>
    <source>
        <strain evidence="5">CBS 342.82</strain>
    </source>
</reference>
<gene>
    <name evidence="5" type="ORF">K489DRAFT_384190</name>
</gene>
<dbReference type="InterPro" id="IPR001209">
    <property type="entry name" value="Ribosomal_uS14"/>
</dbReference>
<proteinExistence type="inferred from homology"/>
<dbReference type="Pfam" id="PF00253">
    <property type="entry name" value="Ribosomal_S14"/>
    <property type="match status" value="1"/>
</dbReference>
<evidence type="ECO:0000256" key="3">
    <source>
        <dbReference type="ARBA" id="ARBA00023274"/>
    </source>
</evidence>
<sequence>MAALFRAKKLDLGCFVNNKIIRDHSKRKVFEENEVQRQALRYLIRNTSLPQRIRAQAQLQLSQMHCYTRPTQIKSRCMMGGKAKGVFSDVRMGRYQFRVNALAGKIPGVKKALW</sequence>
<accession>A0A6J3LU07</accession>
<dbReference type="GO" id="GO:0006412">
    <property type="term" value="P:translation"/>
    <property type="evidence" value="ECO:0007669"/>
    <property type="project" value="InterPro"/>
</dbReference>
<protein>
    <submittedName>
        <fullName evidence="5">30S ribosomal protein S14</fullName>
    </submittedName>
</protein>
<dbReference type="GeneID" id="54363598"/>
<dbReference type="RefSeq" id="XP_033456307.1">
    <property type="nucleotide sequence ID" value="XM_033605798.1"/>
</dbReference>
<dbReference type="Proteomes" id="UP000504637">
    <property type="component" value="Unplaced"/>
</dbReference>
<dbReference type="OrthoDB" id="413436at2759"/>
<keyword evidence="4" id="KW-1185">Reference proteome</keyword>
<evidence type="ECO:0000256" key="2">
    <source>
        <dbReference type="ARBA" id="ARBA00022980"/>
    </source>
</evidence>
<evidence type="ECO:0000313" key="4">
    <source>
        <dbReference type="Proteomes" id="UP000504637"/>
    </source>
</evidence>
<comment type="similarity">
    <text evidence="1">Belongs to the universal ribosomal protein uS14 family.</text>
</comment>
<dbReference type="PANTHER" id="PTHR19836:SF19">
    <property type="entry name" value="SMALL RIBOSOMAL SUBUNIT PROTEIN US14M"/>
    <property type="match status" value="1"/>
</dbReference>
<organism evidence="5">
    <name type="scientific">Dissoconium aciculare CBS 342.82</name>
    <dbReference type="NCBI Taxonomy" id="1314786"/>
    <lineage>
        <taxon>Eukaryota</taxon>
        <taxon>Fungi</taxon>
        <taxon>Dikarya</taxon>
        <taxon>Ascomycota</taxon>
        <taxon>Pezizomycotina</taxon>
        <taxon>Dothideomycetes</taxon>
        <taxon>Dothideomycetidae</taxon>
        <taxon>Mycosphaerellales</taxon>
        <taxon>Dissoconiaceae</taxon>
        <taxon>Dissoconium</taxon>
    </lineage>
</organism>